<evidence type="ECO:0000256" key="1">
    <source>
        <dbReference type="SAM" id="MobiDB-lite"/>
    </source>
</evidence>
<organism evidence="2 3">
    <name type="scientific">Dothistroma septosporum (strain NZE10 / CBS 128990)</name>
    <name type="common">Red band needle blight fungus</name>
    <name type="synonym">Mycosphaerella pini</name>
    <dbReference type="NCBI Taxonomy" id="675120"/>
    <lineage>
        <taxon>Eukaryota</taxon>
        <taxon>Fungi</taxon>
        <taxon>Dikarya</taxon>
        <taxon>Ascomycota</taxon>
        <taxon>Pezizomycotina</taxon>
        <taxon>Dothideomycetes</taxon>
        <taxon>Dothideomycetidae</taxon>
        <taxon>Mycosphaerellales</taxon>
        <taxon>Mycosphaerellaceae</taxon>
        <taxon>Dothistroma</taxon>
    </lineage>
</organism>
<sequence length="389" mass="42571">MSSEETCRLIAEALRDSRETLHVLYELPPQEVANFIRAFHANDLSRIAAITKVTAIDLRHVGILQQEKLLERYSLEAIQGAVDWLHGFHKSGSRTSLPAAETTLDGVSSNRGSSGSSVYTDQTHRSSTRSASTTSTAPPLLHDTLSRPGSQAPPPVAHGAEHDAELATAVQPAEHHSRPAPPSSIACETCGQAFVPKQGENGEAASKREKNKHQVGYRNRCLEQSAVISLISLCGLDATTILDVSDLVRKYLMALSQRPEQLSSQLLQVSITLLQTSNAFAAACHRALSEASVNNMHQRLLKARGQAEVRVTLLMTKLQRAILHCLTHYLAADHIADAQEPQHQDLDNIIDDYHDLAPPDTPLSRRTYDALLADQSAFDPDQFDPRNTL</sequence>
<keyword evidence="3" id="KW-1185">Reference proteome</keyword>
<name>M2YNI5_DOTSN</name>
<dbReference type="Proteomes" id="UP000016933">
    <property type="component" value="Unassembled WGS sequence"/>
</dbReference>
<reference evidence="3" key="1">
    <citation type="journal article" date="2012" name="PLoS Genet.">
        <title>The genomes of the fungal plant pathogens Cladosporium fulvum and Dothistroma septosporum reveal adaptation to different hosts and lifestyles but also signatures of common ancestry.</title>
        <authorList>
            <person name="de Wit P.J.G.M."/>
            <person name="van der Burgt A."/>
            <person name="Oekmen B."/>
            <person name="Stergiopoulos I."/>
            <person name="Abd-Elsalam K.A."/>
            <person name="Aerts A.L."/>
            <person name="Bahkali A.H."/>
            <person name="Beenen H.G."/>
            <person name="Chettri P."/>
            <person name="Cox M.P."/>
            <person name="Datema E."/>
            <person name="de Vries R.P."/>
            <person name="Dhillon B."/>
            <person name="Ganley A.R."/>
            <person name="Griffiths S.A."/>
            <person name="Guo Y."/>
            <person name="Hamelin R.C."/>
            <person name="Henrissat B."/>
            <person name="Kabir M.S."/>
            <person name="Jashni M.K."/>
            <person name="Kema G."/>
            <person name="Klaubauf S."/>
            <person name="Lapidus A."/>
            <person name="Levasseur A."/>
            <person name="Lindquist E."/>
            <person name="Mehrabi R."/>
            <person name="Ohm R.A."/>
            <person name="Owen T.J."/>
            <person name="Salamov A."/>
            <person name="Schwelm A."/>
            <person name="Schijlen E."/>
            <person name="Sun H."/>
            <person name="van den Burg H.A."/>
            <person name="van Ham R.C.H.J."/>
            <person name="Zhang S."/>
            <person name="Goodwin S.B."/>
            <person name="Grigoriev I.V."/>
            <person name="Collemare J."/>
            <person name="Bradshaw R.E."/>
        </authorList>
    </citation>
    <scope>NUCLEOTIDE SEQUENCE [LARGE SCALE GENOMIC DNA]</scope>
    <source>
        <strain evidence="3">NZE10 / CBS 128990</strain>
    </source>
</reference>
<reference evidence="2 3" key="2">
    <citation type="journal article" date="2012" name="PLoS Pathog.">
        <title>Diverse lifestyles and strategies of plant pathogenesis encoded in the genomes of eighteen Dothideomycetes fungi.</title>
        <authorList>
            <person name="Ohm R.A."/>
            <person name="Feau N."/>
            <person name="Henrissat B."/>
            <person name="Schoch C.L."/>
            <person name="Horwitz B.A."/>
            <person name="Barry K.W."/>
            <person name="Condon B.J."/>
            <person name="Copeland A.C."/>
            <person name="Dhillon B."/>
            <person name="Glaser F."/>
            <person name="Hesse C.N."/>
            <person name="Kosti I."/>
            <person name="LaButti K."/>
            <person name="Lindquist E.A."/>
            <person name="Lucas S."/>
            <person name="Salamov A.A."/>
            <person name="Bradshaw R.E."/>
            <person name="Ciuffetti L."/>
            <person name="Hamelin R.C."/>
            <person name="Kema G.H.J."/>
            <person name="Lawrence C."/>
            <person name="Scott J.A."/>
            <person name="Spatafora J.W."/>
            <person name="Turgeon B.G."/>
            <person name="de Wit P.J.G.M."/>
            <person name="Zhong S."/>
            <person name="Goodwin S.B."/>
            <person name="Grigoriev I.V."/>
        </authorList>
    </citation>
    <scope>NUCLEOTIDE SEQUENCE [LARGE SCALE GENOMIC DNA]</scope>
    <source>
        <strain evidence="3">NZE10 / CBS 128990</strain>
    </source>
</reference>
<evidence type="ECO:0000313" key="3">
    <source>
        <dbReference type="Proteomes" id="UP000016933"/>
    </source>
</evidence>
<accession>M2YNI5</accession>
<gene>
    <name evidence="2" type="ORF">DOTSEDRAFT_25496</name>
</gene>
<dbReference type="HOGENOM" id="CLU_709850_0_0_1"/>
<proteinExistence type="predicted"/>
<dbReference type="EMBL" id="KB446540">
    <property type="protein sequence ID" value="EME43570.1"/>
    <property type="molecule type" value="Genomic_DNA"/>
</dbReference>
<feature type="compositionally biased region" description="Low complexity" evidence="1">
    <location>
        <begin position="128"/>
        <end position="137"/>
    </location>
</feature>
<feature type="region of interest" description="Disordered" evidence="1">
    <location>
        <begin position="103"/>
        <end position="161"/>
    </location>
</feature>
<evidence type="ECO:0000313" key="2">
    <source>
        <dbReference type="EMBL" id="EME43570.1"/>
    </source>
</evidence>
<dbReference type="AlphaFoldDB" id="M2YNI5"/>
<protein>
    <submittedName>
        <fullName evidence="2">Uncharacterized protein</fullName>
    </submittedName>
</protein>
<feature type="compositionally biased region" description="Low complexity" evidence="1">
    <location>
        <begin position="106"/>
        <end position="118"/>
    </location>
</feature>